<organism evidence="1 2">
    <name type="scientific">Thioclava litoralis</name>
    <dbReference type="NCBI Taxonomy" id="3076557"/>
    <lineage>
        <taxon>Bacteria</taxon>
        <taxon>Pseudomonadati</taxon>
        <taxon>Pseudomonadota</taxon>
        <taxon>Alphaproteobacteria</taxon>
        <taxon>Rhodobacterales</taxon>
        <taxon>Paracoccaceae</taxon>
        <taxon>Thioclava</taxon>
    </lineage>
</organism>
<evidence type="ECO:0000313" key="2">
    <source>
        <dbReference type="Proteomes" id="UP001623290"/>
    </source>
</evidence>
<accession>A0ABZ1DZJ2</accession>
<dbReference type="EMBL" id="CP135443">
    <property type="protein sequence ID" value="WRY33285.1"/>
    <property type="molecule type" value="Genomic_DNA"/>
</dbReference>
<gene>
    <name evidence="1" type="ORF">RPE78_11415</name>
</gene>
<evidence type="ECO:0000313" key="1">
    <source>
        <dbReference type="EMBL" id="WRY33285.1"/>
    </source>
</evidence>
<evidence type="ECO:0008006" key="3">
    <source>
        <dbReference type="Google" id="ProtNLM"/>
    </source>
</evidence>
<name>A0ABZ1DZJ2_9RHOB</name>
<dbReference type="Proteomes" id="UP001623290">
    <property type="component" value="Chromosome"/>
</dbReference>
<keyword evidence="2" id="KW-1185">Reference proteome</keyword>
<reference evidence="1 2" key="1">
    <citation type="submission" date="2023-09" db="EMBL/GenBank/DDBJ databases">
        <title>Thioclava shenzhenensis sp. nov., a multidrug resistant bacteria-antagonizing species isolated from coastal seawater.</title>
        <authorList>
            <person name="Long M."/>
        </authorList>
    </citation>
    <scope>NUCLEOTIDE SEQUENCE [LARGE SCALE GENOMIC DNA]</scope>
    <source>
        <strain evidence="1 2">FTW29</strain>
    </source>
</reference>
<proteinExistence type="predicted"/>
<sequence length="306" mass="34437">MVNMVASAGHKLGQIVGDWWEAHVVLPLLSDVASQLGLFLDNRFVERTCRGGKILWPDSDGNQVDYDYVLELDGTIGAKGVPVAFFESFWRRGARHSKDKARDDTNKLLPMRSTYPTARFLAIAACGEFTEPAREYVRSREVELFYISKTNIVAAFAKLGLTIDYPDSLPEPDKLKLVNDLEESLTDQAKKDAFSALKQIVGDKSFKAFQVKVASSLAAMPQEIRLYVLTRTGPVVFQTTEEVRKFLDTETDWAALGGEKHEYVYDVVYTDGAQFSVTASDLDELRQLHSQVETLEIHMRSLDITW</sequence>
<protein>
    <recommendedName>
        <fullName evidence="3">Restriction endonuclease</fullName>
    </recommendedName>
</protein>
<dbReference type="RefSeq" id="WP_406720615.1">
    <property type="nucleotide sequence ID" value="NZ_CP135443.1"/>
</dbReference>